<dbReference type="EMBL" id="BORR01000001">
    <property type="protein sequence ID" value="GIO35504.1"/>
    <property type="molecule type" value="Genomic_DNA"/>
</dbReference>
<accession>A0A919XPF1</accession>
<keyword evidence="1" id="KW-0812">Transmembrane</keyword>
<feature type="transmembrane region" description="Helical" evidence="1">
    <location>
        <begin position="250"/>
        <end position="277"/>
    </location>
</feature>
<dbReference type="GO" id="GO:0140359">
    <property type="term" value="F:ABC-type transporter activity"/>
    <property type="evidence" value="ECO:0007669"/>
    <property type="project" value="InterPro"/>
</dbReference>
<dbReference type="RefSeq" id="WP_212937916.1">
    <property type="nucleotide sequence ID" value="NZ_BORR01000001.1"/>
</dbReference>
<name>A0A919XPF1_9BACL</name>
<dbReference type="Proteomes" id="UP000681162">
    <property type="component" value="Unassembled WGS sequence"/>
</dbReference>
<organism evidence="2 3">
    <name type="scientific">Paenibacillus antibioticophila</name>
    <dbReference type="NCBI Taxonomy" id="1274374"/>
    <lineage>
        <taxon>Bacteria</taxon>
        <taxon>Bacillati</taxon>
        <taxon>Bacillota</taxon>
        <taxon>Bacilli</taxon>
        <taxon>Bacillales</taxon>
        <taxon>Paenibacillaceae</taxon>
        <taxon>Paenibacillus</taxon>
    </lineage>
</organism>
<comment type="caution">
    <text evidence="2">The sequence shown here is derived from an EMBL/GenBank/DDBJ whole genome shotgun (WGS) entry which is preliminary data.</text>
</comment>
<dbReference type="Pfam" id="PF12679">
    <property type="entry name" value="ABC2_membrane_2"/>
    <property type="match status" value="1"/>
</dbReference>
<reference evidence="2 3" key="1">
    <citation type="submission" date="2021-03" db="EMBL/GenBank/DDBJ databases">
        <title>Antimicrobial resistance genes in bacteria isolated from Japanese honey, and their potential for conferring macrolide and lincosamide resistance in the American foulbrood pathogen Paenibacillus larvae.</title>
        <authorList>
            <person name="Okamoto M."/>
            <person name="Kumagai M."/>
            <person name="Kanamori H."/>
            <person name="Takamatsu D."/>
        </authorList>
    </citation>
    <scope>NUCLEOTIDE SEQUENCE [LARGE SCALE GENOMIC DNA]</scope>
    <source>
        <strain evidence="2 3">J41TS12</strain>
    </source>
</reference>
<dbReference type="PANTHER" id="PTHR37305">
    <property type="entry name" value="INTEGRAL MEMBRANE PROTEIN-RELATED"/>
    <property type="match status" value="1"/>
</dbReference>
<gene>
    <name evidence="2" type="ORF">J41TS12_03650</name>
</gene>
<dbReference type="AlphaFoldDB" id="A0A919XPF1"/>
<protein>
    <submittedName>
        <fullName evidence="2">Multidrug ABC transporter permease</fullName>
    </submittedName>
</protein>
<evidence type="ECO:0000313" key="3">
    <source>
        <dbReference type="Proteomes" id="UP000681162"/>
    </source>
</evidence>
<evidence type="ECO:0000256" key="1">
    <source>
        <dbReference type="SAM" id="Phobius"/>
    </source>
</evidence>
<keyword evidence="1" id="KW-0472">Membrane</keyword>
<feature type="transmembrane region" description="Helical" evidence="1">
    <location>
        <begin position="297"/>
        <end position="324"/>
    </location>
</feature>
<dbReference type="GO" id="GO:0005886">
    <property type="term" value="C:plasma membrane"/>
    <property type="evidence" value="ECO:0007669"/>
    <property type="project" value="UniProtKB-SubCell"/>
</dbReference>
<proteinExistence type="predicted"/>
<evidence type="ECO:0000313" key="2">
    <source>
        <dbReference type="EMBL" id="GIO35504.1"/>
    </source>
</evidence>
<feature type="transmembrane region" description="Helical" evidence="1">
    <location>
        <begin position="390"/>
        <end position="410"/>
    </location>
</feature>
<keyword evidence="3" id="KW-1185">Reference proteome</keyword>
<sequence length="419" mass="46556">MNTLTGFELRKLISRKSTLIGLIGFLIVSLLSTVVPAFQEDSYDESGTVKGFAAITLEKSYARSFQGELTPAVFSQTAATYQKILNELVHPNGETGMGAGSGISNEDFYKVYSLSPVLDYLRKGFSPAGEYNYDVVDTLTPEKAAAFYDQRTGTIKQVLNHPPDGVSYSEDAKATFLRMNDQITIPMKFDYARGWSLLLQNSGFFFLVACFILSVCTAPVFSGEYQSGADAIILATRYGRSKLIRAKINASLLFTSGMFLLAWLMALALSMLVYGASGWNLPLQTIDTRYLLSPYPVTVLGAFLLTTLIGWLACLAIVSFTLLLSSRMRTPFSVMIWSIVLLFVPLFIPESRENRLFNHLLALLPGRQTEVYSRFRGYDLIEVVGLNVPLPYAIGWTAFLITIVLLPFAWRGFRKHEVA</sequence>
<keyword evidence="1" id="KW-1133">Transmembrane helix</keyword>
<feature type="transmembrane region" description="Helical" evidence="1">
    <location>
        <begin position="19"/>
        <end position="38"/>
    </location>
</feature>
<feature type="transmembrane region" description="Helical" evidence="1">
    <location>
        <begin position="331"/>
        <end position="348"/>
    </location>
</feature>
<feature type="transmembrane region" description="Helical" evidence="1">
    <location>
        <begin position="203"/>
        <end position="221"/>
    </location>
</feature>
<dbReference type="PANTHER" id="PTHR37305:SF1">
    <property type="entry name" value="MEMBRANE PROTEIN"/>
    <property type="match status" value="1"/>
</dbReference>